<dbReference type="AlphaFoldDB" id="A0A4S8K1L1"/>
<dbReference type="Proteomes" id="UP000317650">
    <property type="component" value="Chromosome 8"/>
</dbReference>
<protein>
    <submittedName>
        <fullName evidence="1">Uncharacterized protein</fullName>
    </submittedName>
</protein>
<dbReference type="EMBL" id="PYDT01000002">
    <property type="protein sequence ID" value="THU68617.1"/>
    <property type="molecule type" value="Genomic_DNA"/>
</dbReference>
<proteinExistence type="predicted"/>
<evidence type="ECO:0000313" key="2">
    <source>
        <dbReference type="Proteomes" id="UP000317650"/>
    </source>
</evidence>
<reference evidence="1 2" key="1">
    <citation type="journal article" date="2019" name="Nat. Plants">
        <title>Genome sequencing of Musa balbisiana reveals subgenome evolution and function divergence in polyploid bananas.</title>
        <authorList>
            <person name="Yao X."/>
        </authorList>
    </citation>
    <scope>NUCLEOTIDE SEQUENCE [LARGE SCALE GENOMIC DNA]</scope>
    <source>
        <strain evidence="2">cv. DH-PKW</strain>
        <tissue evidence="1">Leaves</tissue>
    </source>
</reference>
<name>A0A4S8K1L1_MUSBA</name>
<accession>A0A4S8K1L1</accession>
<evidence type="ECO:0000313" key="1">
    <source>
        <dbReference type="EMBL" id="THU68617.1"/>
    </source>
</evidence>
<keyword evidence="2" id="KW-1185">Reference proteome</keyword>
<organism evidence="1 2">
    <name type="scientific">Musa balbisiana</name>
    <name type="common">Banana</name>
    <dbReference type="NCBI Taxonomy" id="52838"/>
    <lineage>
        <taxon>Eukaryota</taxon>
        <taxon>Viridiplantae</taxon>
        <taxon>Streptophyta</taxon>
        <taxon>Embryophyta</taxon>
        <taxon>Tracheophyta</taxon>
        <taxon>Spermatophyta</taxon>
        <taxon>Magnoliopsida</taxon>
        <taxon>Liliopsida</taxon>
        <taxon>Zingiberales</taxon>
        <taxon>Musaceae</taxon>
        <taxon>Musa</taxon>
    </lineage>
</organism>
<sequence length="88" mass="10373">MVTVQSWYGGMLMHGMVPYWLAWIKENEGEKRGREEKKRKRRRRLEEAEKMAVCAVEGGDSDHGLKSQVLDPYWSLAKLVWVLFLLTY</sequence>
<comment type="caution">
    <text evidence="1">The sequence shown here is derived from an EMBL/GenBank/DDBJ whole genome shotgun (WGS) entry which is preliminary data.</text>
</comment>
<gene>
    <name evidence="1" type="ORF">C4D60_Mb08t05760</name>
</gene>